<feature type="transmembrane region" description="Helical" evidence="1">
    <location>
        <begin position="276"/>
        <end position="292"/>
    </location>
</feature>
<feature type="transmembrane region" description="Helical" evidence="1">
    <location>
        <begin position="484"/>
        <end position="505"/>
    </location>
</feature>
<keyword evidence="1" id="KW-1133">Transmembrane helix</keyword>
<feature type="transmembrane region" description="Helical" evidence="1">
    <location>
        <begin position="298"/>
        <end position="316"/>
    </location>
</feature>
<evidence type="ECO:0000313" key="2">
    <source>
        <dbReference type="EMBL" id="WWQ61821.1"/>
    </source>
</evidence>
<feature type="transmembrane region" description="Helical" evidence="1">
    <location>
        <begin position="65"/>
        <end position="82"/>
    </location>
</feature>
<feature type="transmembrane region" description="Helical" evidence="1">
    <location>
        <begin position="453"/>
        <end position="472"/>
    </location>
</feature>
<dbReference type="PANTHER" id="PTHR35402:SF1">
    <property type="entry name" value="TYPE II SECRETION SYSTEM PROTEIN GSPF DOMAIN-CONTAINING PROTEIN"/>
    <property type="match status" value="1"/>
</dbReference>
<accession>A0AAX4L659</accession>
<dbReference type="RefSeq" id="WP_338604741.1">
    <property type="nucleotide sequence ID" value="NZ_CP146016.1"/>
</dbReference>
<dbReference type="GeneID" id="89337181"/>
<evidence type="ECO:0000256" key="1">
    <source>
        <dbReference type="SAM" id="Phobius"/>
    </source>
</evidence>
<organism evidence="2 3">
    <name type="scientific">Sulfolobus tengchongensis</name>
    <dbReference type="NCBI Taxonomy" id="207809"/>
    <lineage>
        <taxon>Archaea</taxon>
        <taxon>Thermoproteota</taxon>
        <taxon>Thermoprotei</taxon>
        <taxon>Sulfolobales</taxon>
        <taxon>Sulfolobaceae</taxon>
        <taxon>Sulfolobus</taxon>
    </lineage>
</organism>
<protein>
    <submittedName>
        <fullName evidence="2">Type II secretion system F family protein</fullName>
    </submittedName>
</protein>
<keyword evidence="1" id="KW-0472">Membrane</keyword>
<dbReference type="AlphaFoldDB" id="A0AAX4L659"/>
<evidence type="ECO:0000313" key="3">
    <source>
        <dbReference type="Proteomes" id="UP001432202"/>
    </source>
</evidence>
<feature type="transmembrane region" description="Helical" evidence="1">
    <location>
        <begin position="428"/>
        <end position="447"/>
    </location>
</feature>
<feature type="transmembrane region" description="Helical" evidence="1">
    <location>
        <begin position="238"/>
        <end position="255"/>
    </location>
</feature>
<dbReference type="Proteomes" id="UP001432202">
    <property type="component" value="Chromosome"/>
</dbReference>
<reference evidence="2 3" key="1">
    <citation type="submission" date="2024-02" db="EMBL/GenBank/DDBJ databases">
        <title>STSV induces naive adaptation in Sulfolobus.</title>
        <authorList>
            <person name="Xiang X."/>
            <person name="Song M."/>
        </authorList>
    </citation>
    <scope>NUCLEOTIDE SEQUENCE [LARGE SCALE GENOMIC DNA]</scope>
    <source>
        <strain evidence="2 3">RT2</strain>
    </source>
</reference>
<gene>
    <name evidence="2" type="ORF">V6M85_10390</name>
</gene>
<sequence length="506" mass="58445">MIKLKQELVKKFGVFSLLGKRISENIAYYGDDIEKLHKEYKKLILLIPLFTFISIFLYIKVSYYFVLINTINIFIYFYPFIVTEIRKSEQRKNIENEIPMFLLFAYVNSLLGKSLYKTFEEIRSSTVFKGFKKEALLLTKEVEVLGKSSLSAMESRAKVHRSDFLGKIYSIYTSGEILGISMSERLKDLLTEAIENLNIIFQNYIERVNELVEILFMLFLVTPMILLAFQYISSSVNIFTLLMPLILAPMIFFYITAIQPNIGYEVKINVKEIKNSLFMLPIPLVLVFLLHLNLKYDLLIFYLLFVVFSFIVYRRISFGDNILNNLPSVLADIADYLRLGYSLKSALLKISSDNPNFKKFLDKVAVTIRSNRPLSTINTDIWIVNSILELIENIDKKGFADSFTFKDASLILNNYISLRNKVLKSLQLFSALAVITPFIFYFALGIMSKIRTIGGLDFISLIYSITLSIMYARISRFTIFNFPLLVIVFISIALVLTFGHFILAFI</sequence>
<feature type="transmembrane region" description="Helical" evidence="1">
    <location>
        <begin position="43"/>
        <end position="59"/>
    </location>
</feature>
<dbReference type="InterPro" id="IPR056569">
    <property type="entry name" value="ArlJ-like"/>
</dbReference>
<proteinExistence type="predicted"/>
<keyword evidence="3" id="KW-1185">Reference proteome</keyword>
<feature type="transmembrane region" description="Helical" evidence="1">
    <location>
        <begin position="211"/>
        <end position="232"/>
    </location>
</feature>
<dbReference type="NCBIfam" id="NF046075">
    <property type="entry name" value="UpsF"/>
    <property type="match status" value="1"/>
</dbReference>
<keyword evidence="1" id="KW-0812">Transmembrane</keyword>
<name>A0AAX4L659_9CREN</name>
<dbReference type="PANTHER" id="PTHR35402">
    <property type="entry name" value="INTEGRAL MEMBRANE PROTEIN-RELATED"/>
    <property type="match status" value="1"/>
</dbReference>
<dbReference type="EMBL" id="CP146016">
    <property type="protein sequence ID" value="WWQ61821.1"/>
    <property type="molecule type" value="Genomic_DNA"/>
</dbReference>